<feature type="domain" description="NAD-dependent epimerase/dehydratase" evidence="2">
    <location>
        <begin position="3"/>
        <end position="247"/>
    </location>
</feature>
<dbReference type="InterPro" id="IPR036291">
    <property type="entry name" value="NAD(P)-bd_dom_sf"/>
</dbReference>
<dbReference type="Gene3D" id="3.40.50.720">
    <property type="entry name" value="NAD(P)-binding Rossmann-like Domain"/>
    <property type="match status" value="1"/>
</dbReference>
<keyword evidence="4" id="KW-1185">Reference proteome</keyword>
<proteinExistence type="inferred from homology"/>
<reference evidence="3 4" key="1">
    <citation type="submission" date="2017-05" db="EMBL/GenBank/DDBJ databases">
        <title>Vagococcus spp. assemblies.</title>
        <authorList>
            <person name="Gulvik C.A."/>
        </authorList>
    </citation>
    <scope>NUCLEOTIDE SEQUENCE [LARGE SCALE GENOMIC DNA]</scope>
    <source>
        <strain evidence="3 4">SS1714</strain>
    </source>
</reference>
<dbReference type="RefSeq" id="WP_376765009.1">
    <property type="nucleotide sequence ID" value="NZ_CP060720.1"/>
</dbReference>
<comment type="caution">
    <text evidence="3">The sequence shown here is derived from an EMBL/GenBank/DDBJ whole genome shotgun (WGS) entry which is preliminary data.</text>
</comment>
<sequence length="316" mass="35810">MKILITGGAGFIGSNLAEKLSSQAEIFIVDDLSMGKKENLRNVDNVVFYEESVLNKDFMKRLLNRENFDYIFHLAAVASVADSVKRPQETHEVNFMSTLIILEILRKMSNRNLKKFVFSSSAAVYGDDKILPKKENSNIQPLSPYAIDKFASEKYVLTYNNLYDIPTTAVRFFNVFGPNQNPTSPYSGVISIILDKFKKNLNGEMTKFSLFGDGKQTRDFIYIDDVINALWIVAISDSTFGKTFNVGTGNETSINDILIIISKFLKMELNIERMEERDGDIRNSVADINELEKLGFVCSYTIETGLKNYLMKLKLV</sequence>
<gene>
    <name evidence="3" type="ORF">CBF28_00650</name>
</gene>
<accession>A0A430B928</accession>
<dbReference type="Proteomes" id="UP000288028">
    <property type="component" value="Unassembled WGS sequence"/>
</dbReference>
<dbReference type="Gene3D" id="3.90.25.10">
    <property type="entry name" value="UDP-galactose 4-epimerase, domain 1"/>
    <property type="match status" value="1"/>
</dbReference>
<evidence type="ECO:0000313" key="4">
    <source>
        <dbReference type="Proteomes" id="UP000288028"/>
    </source>
</evidence>
<name>A0A430B928_9ENTE</name>
<dbReference type="PANTHER" id="PTHR43000">
    <property type="entry name" value="DTDP-D-GLUCOSE 4,6-DEHYDRATASE-RELATED"/>
    <property type="match status" value="1"/>
</dbReference>
<evidence type="ECO:0000313" key="3">
    <source>
        <dbReference type="EMBL" id="RSU16727.1"/>
    </source>
</evidence>
<dbReference type="Pfam" id="PF01370">
    <property type="entry name" value="Epimerase"/>
    <property type="match status" value="1"/>
</dbReference>
<dbReference type="SUPFAM" id="SSF51735">
    <property type="entry name" value="NAD(P)-binding Rossmann-fold domains"/>
    <property type="match status" value="1"/>
</dbReference>
<evidence type="ECO:0000259" key="2">
    <source>
        <dbReference type="Pfam" id="PF01370"/>
    </source>
</evidence>
<comment type="similarity">
    <text evidence="1">Belongs to the NAD(P)-dependent epimerase/dehydratase family.</text>
</comment>
<evidence type="ECO:0000256" key="1">
    <source>
        <dbReference type="ARBA" id="ARBA00007637"/>
    </source>
</evidence>
<organism evidence="3 4">
    <name type="scientific">Vagococcus carniphilus</name>
    <dbReference type="NCBI Taxonomy" id="218144"/>
    <lineage>
        <taxon>Bacteria</taxon>
        <taxon>Bacillati</taxon>
        <taxon>Bacillota</taxon>
        <taxon>Bacilli</taxon>
        <taxon>Lactobacillales</taxon>
        <taxon>Enterococcaceae</taxon>
        <taxon>Vagococcus</taxon>
    </lineage>
</organism>
<protein>
    <submittedName>
        <fullName evidence="3">Epimerase</fullName>
    </submittedName>
</protein>
<dbReference type="AlphaFoldDB" id="A0A430B928"/>
<dbReference type="InterPro" id="IPR001509">
    <property type="entry name" value="Epimerase_deHydtase"/>
</dbReference>
<dbReference type="EMBL" id="NGKB01000001">
    <property type="protein sequence ID" value="RSU16727.1"/>
    <property type="molecule type" value="Genomic_DNA"/>
</dbReference>
<dbReference type="GeneID" id="95579919"/>